<dbReference type="EMBL" id="JAWWNJ010000058">
    <property type="protein sequence ID" value="KAK7013897.1"/>
    <property type="molecule type" value="Genomic_DNA"/>
</dbReference>
<name>A0AAW0AM04_9AGAR</name>
<protein>
    <submittedName>
        <fullName evidence="2">Uncharacterized protein</fullName>
    </submittedName>
</protein>
<evidence type="ECO:0000313" key="2">
    <source>
        <dbReference type="EMBL" id="KAK7013897.1"/>
    </source>
</evidence>
<proteinExistence type="predicted"/>
<accession>A0AAW0AM04</accession>
<keyword evidence="3" id="KW-1185">Reference proteome</keyword>
<gene>
    <name evidence="2" type="ORF">R3P38DRAFT_3206467</name>
</gene>
<sequence>MYNAAHGHEGNPSLLVPLFGFDPPPQTKHPSTTFTSRELSATPRPDVLQDAMLRLVHAYPDQKVTWKISKGLDNARQVIFQAANTDAALSLKTELDKAFVEKGCVIQGACVDKQLEPRLTYYFVDPKSADTALASQSAVDCAIIPPGSSRQILDRYIVTNHGANTVAFSRTELYGDVYCVVLKDWDVTYRFIRDPFKASEDMKPCLRSPPLPNPFSSTTSTQRVRQPTPHTSPWGALPSTPFGDPTAKNAS</sequence>
<comment type="caution">
    <text evidence="2">The sequence shown here is derived from an EMBL/GenBank/DDBJ whole genome shotgun (WGS) entry which is preliminary data.</text>
</comment>
<evidence type="ECO:0000313" key="3">
    <source>
        <dbReference type="Proteomes" id="UP001362999"/>
    </source>
</evidence>
<reference evidence="2 3" key="1">
    <citation type="journal article" date="2024" name="J Genomics">
        <title>Draft genome sequencing and assembly of Favolaschia claudopus CIRM-BRFM 2984 isolated from oak limbs.</title>
        <authorList>
            <person name="Navarro D."/>
            <person name="Drula E."/>
            <person name="Chaduli D."/>
            <person name="Cazenave R."/>
            <person name="Ahrendt S."/>
            <person name="Wang J."/>
            <person name="Lipzen A."/>
            <person name="Daum C."/>
            <person name="Barry K."/>
            <person name="Grigoriev I.V."/>
            <person name="Favel A."/>
            <person name="Rosso M.N."/>
            <person name="Martin F."/>
        </authorList>
    </citation>
    <scope>NUCLEOTIDE SEQUENCE [LARGE SCALE GENOMIC DNA]</scope>
    <source>
        <strain evidence="2 3">CIRM-BRFM 2984</strain>
    </source>
</reference>
<feature type="compositionally biased region" description="Polar residues" evidence="1">
    <location>
        <begin position="214"/>
        <end position="231"/>
    </location>
</feature>
<evidence type="ECO:0000256" key="1">
    <source>
        <dbReference type="SAM" id="MobiDB-lite"/>
    </source>
</evidence>
<dbReference type="AlphaFoldDB" id="A0AAW0AM04"/>
<dbReference type="Proteomes" id="UP001362999">
    <property type="component" value="Unassembled WGS sequence"/>
</dbReference>
<organism evidence="2 3">
    <name type="scientific">Favolaschia claudopus</name>
    <dbReference type="NCBI Taxonomy" id="2862362"/>
    <lineage>
        <taxon>Eukaryota</taxon>
        <taxon>Fungi</taxon>
        <taxon>Dikarya</taxon>
        <taxon>Basidiomycota</taxon>
        <taxon>Agaricomycotina</taxon>
        <taxon>Agaricomycetes</taxon>
        <taxon>Agaricomycetidae</taxon>
        <taxon>Agaricales</taxon>
        <taxon>Marasmiineae</taxon>
        <taxon>Mycenaceae</taxon>
        <taxon>Favolaschia</taxon>
    </lineage>
</organism>
<feature type="region of interest" description="Disordered" evidence="1">
    <location>
        <begin position="203"/>
        <end position="251"/>
    </location>
</feature>